<dbReference type="EMBL" id="JBHSNC010000054">
    <property type="protein sequence ID" value="MFC5531458.1"/>
    <property type="molecule type" value="Genomic_DNA"/>
</dbReference>
<dbReference type="InterPro" id="IPR055170">
    <property type="entry name" value="GFO_IDH_MocA-like_dom"/>
</dbReference>
<dbReference type="InterPro" id="IPR051317">
    <property type="entry name" value="Gfo/Idh/MocA_oxidoreduct"/>
</dbReference>
<dbReference type="Gene3D" id="3.30.360.10">
    <property type="entry name" value="Dihydrodipicolinate Reductase, domain 2"/>
    <property type="match status" value="1"/>
</dbReference>
<protein>
    <submittedName>
        <fullName evidence="5">Gfo/Idh/MocA family protein</fullName>
    </submittedName>
</protein>
<evidence type="ECO:0000313" key="6">
    <source>
        <dbReference type="Proteomes" id="UP001596108"/>
    </source>
</evidence>
<dbReference type="SUPFAM" id="SSF55347">
    <property type="entry name" value="Glyceraldehyde-3-phosphate dehydrogenase-like, C-terminal domain"/>
    <property type="match status" value="1"/>
</dbReference>
<comment type="similarity">
    <text evidence="1">Belongs to the Gfo/Idh/MocA family.</text>
</comment>
<dbReference type="Gene3D" id="3.40.50.720">
    <property type="entry name" value="NAD(P)-binding Rossmann-like Domain"/>
    <property type="match status" value="1"/>
</dbReference>
<name>A0ABW0R411_9BACL</name>
<accession>A0ABW0R411</accession>
<dbReference type="InterPro" id="IPR036291">
    <property type="entry name" value="NAD(P)-bd_dom_sf"/>
</dbReference>
<dbReference type="InterPro" id="IPR000683">
    <property type="entry name" value="Gfo/Idh/MocA-like_OxRdtase_N"/>
</dbReference>
<reference evidence="6" key="1">
    <citation type="journal article" date="2019" name="Int. J. Syst. Evol. Microbiol.">
        <title>The Global Catalogue of Microorganisms (GCM) 10K type strain sequencing project: providing services to taxonomists for standard genome sequencing and annotation.</title>
        <authorList>
            <consortium name="The Broad Institute Genomics Platform"/>
            <consortium name="The Broad Institute Genome Sequencing Center for Infectious Disease"/>
            <person name="Wu L."/>
            <person name="Ma J."/>
        </authorList>
    </citation>
    <scope>NUCLEOTIDE SEQUENCE [LARGE SCALE GENOMIC DNA]</scope>
    <source>
        <strain evidence="6">CGMCC 1.18578</strain>
    </source>
</reference>
<dbReference type="Proteomes" id="UP001596108">
    <property type="component" value="Unassembled WGS sequence"/>
</dbReference>
<dbReference type="Pfam" id="PF22725">
    <property type="entry name" value="GFO_IDH_MocA_C3"/>
    <property type="match status" value="1"/>
</dbReference>
<gene>
    <name evidence="5" type="ORF">ACFPQ4_18725</name>
</gene>
<evidence type="ECO:0000259" key="3">
    <source>
        <dbReference type="Pfam" id="PF01408"/>
    </source>
</evidence>
<dbReference type="SUPFAM" id="SSF51735">
    <property type="entry name" value="NAD(P)-binding Rossmann-fold domains"/>
    <property type="match status" value="1"/>
</dbReference>
<dbReference type="Pfam" id="PF01408">
    <property type="entry name" value="GFO_IDH_MocA"/>
    <property type="match status" value="1"/>
</dbReference>
<evidence type="ECO:0000256" key="1">
    <source>
        <dbReference type="ARBA" id="ARBA00010928"/>
    </source>
</evidence>
<comment type="caution">
    <text evidence="5">The sequence shown here is derived from an EMBL/GenBank/DDBJ whole genome shotgun (WGS) entry which is preliminary data.</text>
</comment>
<keyword evidence="6" id="KW-1185">Reference proteome</keyword>
<dbReference type="PANTHER" id="PTHR43708:SF5">
    <property type="entry name" value="CONSERVED EXPRESSED OXIDOREDUCTASE (EUROFUNG)-RELATED"/>
    <property type="match status" value="1"/>
</dbReference>
<dbReference type="RefSeq" id="WP_378113420.1">
    <property type="nucleotide sequence ID" value="NZ_JBHSNC010000054.1"/>
</dbReference>
<keyword evidence="2" id="KW-0560">Oxidoreductase</keyword>
<proteinExistence type="inferred from homology"/>
<feature type="domain" description="GFO/IDH/MocA-like oxidoreductase" evidence="4">
    <location>
        <begin position="144"/>
        <end position="265"/>
    </location>
</feature>
<dbReference type="PANTHER" id="PTHR43708">
    <property type="entry name" value="CONSERVED EXPRESSED OXIDOREDUCTASE (EUROFUNG)"/>
    <property type="match status" value="1"/>
</dbReference>
<feature type="domain" description="Gfo/Idh/MocA-like oxidoreductase N-terminal" evidence="3">
    <location>
        <begin position="19"/>
        <end position="135"/>
    </location>
</feature>
<evidence type="ECO:0000256" key="2">
    <source>
        <dbReference type="ARBA" id="ARBA00023002"/>
    </source>
</evidence>
<sequence>MTENEQLLYKRPVKWDYGIGIVGAGGIVNGAHLPAYRKAGLNVAAICDINDEAAEQTAGRWGVTDHYSDFRALLERDDIQIIDIAIPNEGRIDIVKQAVAAGKHILIQKPFAHRYEQAVEMVQAAKKAGVRLAVNQNARFAPFYAMVKRIIDSGELGEIYLLTHEMRINQDANMGETWFSKIPHFLIIDYEIHHIDLMRYWSGQTPVKVYASVTKMAGQNFESEMTALTTMEFASGLRASLIAVDTQQADDNFFRFTVEGSKGSLYGHIGNNYSSPSIEYTTKDHPGERIRPAMEGSWFPDAFYGTMFELMNSINEQREASISGEDNIHTLRLLHGVIESIETQSLVYL</sequence>
<evidence type="ECO:0000259" key="4">
    <source>
        <dbReference type="Pfam" id="PF22725"/>
    </source>
</evidence>
<evidence type="ECO:0000313" key="5">
    <source>
        <dbReference type="EMBL" id="MFC5531458.1"/>
    </source>
</evidence>
<organism evidence="5 6">
    <name type="scientific">Cohnella yongneupensis</name>
    <dbReference type="NCBI Taxonomy" id="425006"/>
    <lineage>
        <taxon>Bacteria</taxon>
        <taxon>Bacillati</taxon>
        <taxon>Bacillota</taxon>
        <taxon>Bacilli</taxon>
        <taxon>Bacillales</taxon>
        <taxon>Paenibacillaceae</taxon>
        <taxon>Cohnella</taxon>
    </lineage>
</organism>